<proteinExistence type="predicted"/>
<dbReference type="AlphaFoldDB" id="A0A0H5QUX4"/>
<dbReference type="EMBL" id="CVTF01000071">
    <property type="protein sequence ID" value="CRY99458.1"/>
    <property type="molecule type" value="Genomic_DNA"/>
</dbReference>
<sequence>MLCHSVPVLRKGVLKWVWENFREWGSGIQAKKSYGGIVCRNGPPMPSEAFRRHFV</sequence>
<name>A0A0H5QUX4_NEIMI</name>
<evidence type="ECO:0000313" key="1">
    <source>
        <dbReference type="EMBL" id="CRY99458.1"/>
    </source>
</evidence>
<organism evidence="1 2">
    <name type="scientific">Neisseria meningitidis serogroup B</name>
    <dbReference type="NCBI Taxonomy" id="491"/>
    <lineage>
        <taxon>Bacteria</taxon>
        <taxon>Pseudomonadati</taxon>
        <taxon>Pseudomonadota</taxon>
        <taxon>Betaproteobacteria</taxon>
        <taxon>Neisseriales</taxon>
        <taxon>Neisseriaceae</taxon>
        <taxon>Neisseria</taxon>
    </lineage>
</organism>
<reference evidence="1 2" key="1">
    <citation type="submission" date="2014-11" db="EMBL/GenBank/DDBJ databases">
        <authorList>
            <person name="Diene M.Seydina."/>
        </authorList>
    </citation>
    <scope>NUCLEOTIDE SEQUENCE [LARGE SCALE GENOMIC DNA]</scope>
    <source>
        <strain evidence="1 2">Neisseria meningitidis CHUV</strain>
    </source>
</reference>
<protein>
    <submittedName>
        <fullName evidence="1">Uncharacterized protein</fullName>
    </submittedName>
</protein>
<evidence type="ECO:0000313" key="2">
    <source>
        <dbReference type="Proteomes" id="UP000182715"/>
    </source>
</evidence>
<accession>A0A0H5QUX4</accession>
<dbReference type="Proteomes" id="UP000182715">
    <property type="component" value="Unassembled WGS sequence"/>
</dbReference>